<accession>A0A2T2WIR2</accession>
<protein>
    <submittedName>
        <fullName evidence="2">RND transporter</fullName>
    </submittedName>
</protein>
<evidence type="ECO:0000313" key="3">
    <source>
        <dbReference type="Proteomes" id="UP000241848"/>
    </source>
</evidence>
<name>A0A2T2WIR2_9FIRM</name>
<dbReference type="GO" id="GO:0015562">
    <property type="term" value="F:efflux transmembrane transporter activity"/>
    <property type="evidence" value="ECO:0007669"/>
    <property type="project" value="TreeGrafter"/>
</dbReference>
<evidence type="ECO:0000313" key="2">
    <source>
        <dbReference type="EMBL" id="PSR22132.1"/>
    </source>
</evidence>
<dbReference type="GO" id="GO:1990281">
    <property type="term" value="C:efflux pump complex"/>
    <property type="evidence" value="ECO:0007669"/>
    <property type="project" value="TreeGrafter"/>
</dbReference>
<dbReference type="SUPFAM" id="SSF51230">
    <property type="entry name" value="Single hybrid motif"/>
    <property type="match status" value="1"/>
</dbReference>
<gene>
    <name evidence="2" type="ORF">C7B45_07855</name>
</gene>
<dbReference type="PANTHER" id="PTHR30469:SF33">
    <property type="entry name" value="SLR1207 PROTEIN"/>
    <property type="match status" value="1"/>
</dbReference>
<organism evidence="2 3">
    <name type="scientific">Sulfobacillus acidophilus</name>
    <dbReference type="NCBI Taxonomy" id="53633"/>
    <lineage>
        <taxon>Bacteria</taxon>
        <taxon>Bacillati</taxon>
        <taxon>Bacillota</taxon>
        <taxon>Clostridia</taxon>
        <taxon>Eubacteriales</taxon>
        <taxon>Clostridiales Family XVII. Incertae Sedis</taxon>
        <taxon>Sulfobacillus</taxon>
    </lineage>
</organism>
<dbReference type="InterPro" id="IPR011053">
    <property type="entry name" value="Single_hybrid_motif"/>
</dbReference>
<dbReference type="AlphaFoldDB" id="A0A2T2WIR2"/>
<dbReference type="EMBL" id="PXYV01000021">
    <property type="protein sequence ID" value="PSR22132.1"/>
    <property type="molecule type" value="Genomic_DNA"/>
</dbReference>
<proteinExistence type="predicted"/>
<dbReference type="Proteomes" id="UP000241848">
    <property type="component" value="Unassembled WGS sequence"/>
</dbReference>
<feature type="region of interest" description="Disordered" evidence="1">
    <location>
        <begin position="121"/>
        <end position="144"/>
    </location>
</feature>
<dbReference type="PANTHER" id="PTHR30469">
    <property type="entry name" value="MULTIDRUG RESISTANCE PROTEIN MDTA"/>
    <property type="match status" value="1"/>
</dbReference>
<reference evidence="2 3" key="1">
    <citation type="journal article" date="2014" name="BMC Genomics">
        <title>Comparison of environmental and isolate Sulfobacillus genomes reveals diverse carbon, sulfur, nitrogen, and hydrogen metabolisms.</title>
        <authorList>
            <person name="Justice N.B."/>
            <person name="Norman A."/>
            <person name="Brown C.T."/>
            <person name="Singh A."/>
            <person name="Thomas B.C."/>
            <person name="Banfield J.F."/>
        </authorList>
    </citation>
    <scope>NUCLEOTIDE SEQUENCE [LARGE SCALE GENOMIC DNA]</scope>
    <source>
        <strain evidence="2">AMDSBA3</strain>
    </source>
</reference>
<dbReference type="Gene3D" id="2.40.420.20">
    <property type="match status" value="1"/>
</dbReference>
<evidence type="ECO:0000256" key="1">
    <source>
        <dbReference type="SAM" id="MobiDB-lite"/>
    </source>
</evidence>
<comment type="caution">
    <text evidence="2">The sequence shown here is derived from an EMBL/GenBank/DDBJ whole genome shotgun (WGS) entry which is preliminary data.</text>
</comment>
<dbReference type="Gene3D" id="2.40.30.170">
    <property type="match status" value="1"/>
</dbReference>
<dbReference type="Gene3D" id="2.40.50.100">
    <property type="match status" value="1"/>
</dbReference>
<feature type="compositionally biased region" description="Low complexity" evidence="1">
    <location>
        <begin position="121"/>
        <end position="137"/>
    </location>
</feature>
<sequence>MRRKHLLISGATLAAALVAVGVLHSPKTEASSGNGMVASAVQVHTVAKYLSLSGTVASLNQVAVSYSGPSTTVSTIPVKVGQTVKSGQTLATLANGQTLTSPLKGTVVAVNLTDGDLVPGSTSTTTAAAPTAPSSPSGGFGFGRGAAAAPTESVAVGTSSSTTPLSIVVADTKEVTINASASQMVVGEIHDGETVTIQVPGEPGVQYRGQVTSVALASTSSSTPSYAITIDFTNLGKNPTPMLGMSADLSVLVKSQRGLSVPIAAVSQTALGYTVKLANGSNRVVHLGLIGLNQVVVTHGLKQGETILVPKASVTSTSHKVSVEVLPSFPEGGFGGFGGFGGGGDFGGGGFGGGF</sequence>